<proteinExistence type="predicted"/>
<reference evidence="2" key="1">
    <citation type="submission" date="2022-10" db="EMBL/GenBank/DDBJ databases">
        <authorList>
            <person name="Chen Y."/>
            <person name="Dougan E. K."/>
            <person name="Chan C."/>
            <person name="Rhodes N."/>
            <person name="Thang M."/>
        </authorList>
    </citation>
    <scope>NUCLEOTIDE SEQUENCE</scope>
</reference>
<feature type="compositionally biased region" description="Basic and acidic residues" evidence="1">
    <location>
        <begin position="79"/>
        <end position="105"/>
    </location>
</feature>
<name>A0A9P1GQ12_9DINO</name>
<feature type="compositionally biased region" description="Basic residues" evidence="1">
    <location>
        <begin position="119"/>
        <end position="159"/>
    </location>
</feature>
<dbReference type="EMBL" id="CAMXCT020006715">
    <property type="protein sequence ID" value="CAL1172198.1"/>
    <property type="molecule type" value="Genomic_DNA"/>
</dbReference>
<evidence type="ECO:0000313" key="4">
    <source>
        <dbReference type="Proteomes" id="UP001152797"/>
    </source>
</evidence>
<protein>
    <submittedName>
        <fullName evidence="2">Uncharacterized protein</fullName>
    </submittedName>
</protein>
<evidence type="ECO:0000256" key="1">
    <source>
        <dbReference type="SAM" id="MobiDB-lite"/>
    </source>
</evidence>
<dbReference type="AlphaFoldDB" id="A0A9P1GQ12"/>
<reference evidence="3 4" key="2">
    <citation type="submission" date="2024-05" db="EMBL/GenBank/DDBJ databases">
        <authorList>
            <person name="Chen Y."/>
            <person name="Shah S."/>
            <person name="Dougan E. K."/>
            <person name="Thang M."/>
            <person name="Chan C."/>
        </authorList>
    </citation>
    <scope>NUCLEOTIDE SEQUENCE [LARGE SCALE GENOMIC DNA]</scope>
</reference>
<feature type="region of interest" description="Disordered" evidence="1">
    <location>
        <begin position="1"/>
        <end position="30"/>
    </location>
</feature>
<feature type="compositionally biased region" description="Basic and acidic residues" evidence="1">
    <location>
        <begin position="18"/>
        <end position="30"/>
    </location>
</feature>
<dbReference type="EMBL" id="CAMXCT010006715">
    <property type="protein sequence ID" value="CAI4018823.1"/>
    <property type="molecule type" value="Genomic_DNA"/>
</dbReference>
<comment type="caution">
    <text evidence="2">The sequence shown here is derived from an EMBL/GenBank/DDBJ whole genome shotgun (WGS) entry which is preliminary data.</text>
</comment>
<accession>A0A9P1GQ12</accession>
<dbReference type="EMBL" id="CAMXCT030006715">
    <property type="protein sequence ID" value="CAL4806135.1"/>
    <property type="molecule type" value="Genomic_DNA"/>
</dbReference>
<dbReference type="OrthoDB" id="412653at2759"/>
<organism evidence="2">
    <name type="scientific">Cladocopium goreaui</name>
    <dbReference type="NCBI Taxonomy" id="2562237"/>
    <lineage>
        <taxon>Eukaryota</taxon>
        <taxon>Sar</taxon>
        <taxon>Alveolata</taxon>
        <taxon>Dinophyceae</taxon>
        <taxon>Suessiales</taxon>
        <taxon>Symbiodiniaceae</taxon>
        <taxon>Cladocopium</taxon>
    </lineage>
</organism>
<dbReference type="Proteomes" id="UP001152797">
    <property type="component" value="Unassembled WGS sequence"/>
</dbReference>
<sequence>MIHPPAMGGKTAWGVSRETVHRGTDDPEEIRMLKEAQGSFNAREEERLKRLHEMDKNAAQILEERRQRKSSFDPMQVSKRGDVDAFRKQQEEALLKMQEMKEQKRNEKRQKKLLEKGEKKPKKEKKKKKGKKEKKKKDKKDKKEKKKKKKEKKKKKKKSSSSSSDAWWQTIEVGHENEILGAMQHYATQWTICECPNKNFAVLDTR</sequence>
<evidence type="ECO:0000313" key="3">
    <source>
        <dbReference type="EMBL" id="CAL4806135.1"/>
    </source>
</evidence>
<gene>
    <name evidence="2" type="ORF">C1SCF055_LOCUS43358</name>
</gene>
<feature type="region of interest" description="Disordered" evidence="1">
    <location>
        <begin position="59"/>
        <end position="168"/>
    </location>
</feature>
<evidence type="ECO:0000313" key="2">
    <source>
        <dbReference type="EMBL" id="CAI4018823.1"/>
    </source>
</evidence>
<keyword evidence="4" id="KW-1185">Reference proteome</keyword>